<dbReference type="InterPro" id="IPR052733">
    <property type="entry name" value="Chloroplast_QOR"/>
</dbReference>
<protein>
    <submittedName>
        <fullName evidence="2">NAD(P)-dependent alcohol dehydrogenase</fullName>
    </submittedName>
</protein>
<dbReference type="SUPFAM" id="SSF51735">
    <property type="entry name" value="NAD(P)-binding Rossmann-fold domains"/>
    <property type="match status" value="1"/>
</dbReference>
<dbReference type="InterPro" id="IPR011032">
    <property type="entry name" value="GroES-like_sf"/>
</dbReference>
<keyword evidence="3" id="KW-1185">Reference proteome</keyword>
<comment type="caution">
    <text evidence="2">The sequence shown here is derived from an EMBL/GenBank/DDBJ whole genome shotgun (WGS) entry which is preliminary data.</text>
</comment>
<dbReference type="InterPro" id="IPR013154">
    <property type="entry name" value="ADH-like_N"/>
</dbReference>
<dbReference type="SMART" id="SM00829">
    <property type="entry name" value="PKS_ER"/>
    <property type="match status" value="1"/>
</dbReference>
<evidence type="ECO:0000313" key="2">
    <source>
        <dbReference type="EMBL" id="MFD1718344.1"/>
    </source>
</evidence>
<dbReference type="PANTHER" id="PTHR44013">
    <property type="entry name" value="ZINC-TYPE ALCOHOL DEHYDROGENASE-LIKE PROTEIN C16A3.02C"/>
    <property type="match status" value="1"/>
</dbReference>
<feature type="domain" description="Enoyl reductase (ER)" evidence="1">
    <location>
        <begin position="10"/>
        <end position="313"/>
    </location>
</feature>
<proteinExistence type="predicted"/>
<gene>
    <name evidence="2" type="ORF">ACFSE6_10895</name>
</gene>
<evidence type="ECO:0000259" key="1">
    <source>
        <dbReference type="SMART" id="SM00829"/>
    </source>
</evidence>
<dbReference type="RefSeq" id="WP_388006448.1">
    <property type="nucleotide sequence ID" value="NZ_JBHUEE010000005.1"/>
</dbReference>
<dbReference type="Gene3D" id="3.40.50.720">
    <property type="entry name" value="NAD(P)-binding Rossmann-like Domain"/>
    <property type="match status" value="1"/>
</dbReference>
<name>A0ABW4L658_9MICO</name>
<dbReference type="SUPFAM" id="SSF50129">
    <property type="entry name" value="GroES-like"/>
    <property type="match status" value="1"/>
</dbReference>
<dbReference type="Pfam" id="PF13602">
    <property type="entry name" value="ADH_zinc_N_2"/>
    <property type="match status" value="1"/>
</dbReference>
<organism evidence="2 3">
    <name type="scientific">Georgenia deserti</name>
    <dbReference type="NCBI Taxonomy" id="2093781"/>
    <lineage>
        <taxon>Bacteria</taxon>
        <taxon>Bacillati</taxon>
        <taxon>Actinomycetota</taxon>
        <taxon>Actinomycetes</taxon>
        <taxon>Micrococcales</taxon>
        <taxon>Bogoriellaceae</taxon>
        <taxon>Georgenia</taxon>
    </lineage>
</organism>
<evidence type="ECO:0000313" key="3">
    <source>
        <dbReference type="Proteomes" id="UP001597277"/>
    </source>
</evidence>
<sequence>MRAAVVSRYGPPESVRVLDRPEPRPGKGEVVVRMRATAVTAGDARIRAGRFPPGFGVVARLGFGIRGPRRDVLGAAVSGVVERVGPGVTGLQPGDAVCAMTGARFGCHADLVVVPASRLVRRPAGVSDSDAAGVLFGGTTALYFLRDKARLSSGKRVLVNGASGAVGSNAVQLAAHAGAVVTAVTSGPNADLVRQLGAAEVIDHTRTDVRELGQRFDVVMDAVGTIPIAAGRAMLTDAGVLLLVVGGLGEFVRARGQVIAGSAPERVEDVEELLRLVAAGTLRVVVDSTYDLADIARAHARVDTGHKVGNVIVRP</sequence>
<dbReference type="Proteomes" id="UP001597277">
    <property type="component" value="Unassembled WGS sequence"/>
</dbReference>
<dbReference type="Gene3D" id="3.90.180.10">
    <property type="entry name" value="Medium-chain alcohol dehydrogenases, catalytic domain"/>
    <property type="match status" value="1"/>
</dbReference>
<reference evidence="3" key="1">
    <citation type="journal article" date="2019" name="Int. J. Syst. Evol. Microbiol.">
        <title>The Global Catalogue of Microorganisms (GCM) 10K type strain sequencing project: providing services to taxonomists for standard genome sequencing and annotation.</title>
        <authorList>
            <consortium name="The Broad Institute Genomics Platform"/>
            <consortium name="The Broad Institute Genome Sequencing Center for Infectious Disease"/>
            <person name="Wu L."/>
            <person name="Ma J."/>
        </authorList>
    </citation>
    <scope>NUCLEOTIDE SEQUENCE [LARGE SCALE GENOMIC DNA]</scope>
    <source>
        <strain evidence="3">JCM 17130</strain>
    </source>
</reference>
<dbReference type="InterPro" id="IPR036291">
    <property type="entry name" value="NAD(P)-bd_dom_sf"/>
</dbReference>
<dbReference type="CDD" id="cd08267">
    <property type="entry name" value="MDR1"/>
    <property type="match status" value="1"/>
</dbReference>
<dbReference type="Pfam" id="PF08240">
    <property type="entry name" value="ADH_N"/>
    <property type="match status" value="1"/>
</dbReference>
<accession>A0ABW4L658</accession>
<dbReference type="PANTHER" id="PTHR44013:SF1">
    <property type="entry name" value="ZINC-TYPE ALCOHOL DEHYDROGENASE-LIKE PROTEIN C16A3.02C"/>
    <property type="match status" value="1"/>
</dbReference>
<dbReference type="EMBL" id="JBHUEE010000005">
    <property type="protein sequence ID" value="MFD1718344.1"/>
    <property type="molecule type" value="Genomic_DNA"/>
</dbReference>
<dbReference type="InterPro" id="IPR020843">
    <property type="entry name" value="ER"/>
</dbReference>